<keyword evidence="5 9" id="KW-0378">Hydrolase</keyword>
<dbReference type="NCBIfam" id="TIGR01856">
    <property type="entry name" value="hisJ_fam"/>
    <property type="match status" value="1"/>
</dbReference>
<dbReference type="EC" id="3.1.3.15" evidence="3"/>
<reference evidence="9" key="1">
    <citation type="submission" date="2019-08" db="EMBL/GenBank/DDBJ databases">
        <authorList>
            <person name="Kucharzyk K."/>
            <person name="Murdoch R.W."/>
            <person name="Higgins S."/>
            <person name="Loffler F."/>
        </authorList>
    </citation>
    <scope>NUCLEOTIDE SEQUENCE</scope>
</reference>
<evidence type="ECO:0000256" key="6">
    <source>
        <dbReference type="ARBA" id="ARBA00023102"/>
    </source>
</evidence>
<dbReference type="SMART" id="SM00481">
    <property type="entry name" value="POLIIIAc"/>
    <property type="match status" value="1"/>
</dbReference>
<proteinExistence type="inferred from homology"/>
<organism evidence="9">
    <name type="scientific">bioreactor metagenome</name>
    <dbReference type="NCBI Taxonomy" id="1076179"/>
    <lineage>
        <taxon>unclassified sequences</taxon>
        <taxon>metagenomes</taxon>
        <taxon>ecological metagenomes</taxon>
    </lineage>
</organism>
<dbReference type="GO" id="GO:0004401">
    <property type="term" value="F:histidinol-phosphatase activity"/>
    <property type="evidence" value="ECO:0007669"/>
    <property type="project" value="UniProtKB-EC"/>
</dbReference>
<gene>
    <name evidence="9" type="primary">hisK_27</name>
    <name evidence="9" type="ORF">SDC9_144796</name>
</gene>
<sequence>MYDLHLHSTYSTNSYTWATMKSMCDTAILKGLKGICFTDHIDIDYPDCTEVLDFEKYSRELDQLICEFDKRLEVYKGMELGLQPHLFEENMAFSSNPGMDFILGSIHVVGKKELYGGDFLQGITDAAGILAYFDDLKKCISSFNDFDALGHIDVIRRYLSNGETAFQYNLYKDCIAEVLSNLIQRGKGIEVNTSGKRYGLSSFHPLTEILSLYKDLGGEIITIGSDAHRPEDIGYGFDEVSYLLKSLNYKYYCIFRKRKAVFISIE</sequence>
<dbReference type="GO" id="GO:0005737">
    <property type="term" value="C:cytoplasm"/>
    <property type="evidence" value="ECO:0007669"/>
    <property type="project" value="TreeGrafter"/>
</dbReference>
<dbReference type="PANTHER" id="PTHR21039:SF0">
    <property type="entry name" value="HISTIDINOL-PHOSPHATASE"/>
    <property type="match status" value="1"/>
</dbReference>
<dbReference type="UniPathway" id="UPA00031">
    <property type="reaction ID" value="UER00013"/>
</dbReference>
<evidence type="ECO:0000259" key="8">
    <source>
        <dbReference type="SMART" id="SM00481"/>
    </source>
</evidence>
<evidence type="ECO:0000256" key="3">
    <source>
        <dbReference type="ARBA" id="ARBA00013085"/>
    </source>
</evidence>
<comment type="caution">
    <text evidence="9">The sequence shown here is derived from an EMBL/GenBank/DDBJ whole genome shotgun (WGS) entry which is preliminary data.</text>
</comment>
<protein>
    <recommendedName>
        <fullName evidence="3">histidinol-phosphatase</fullName>
        <ecNumber evidence="3">3.1.3.15</ecNumber>
    </recommendedName>
</protein>
<evidence type="ECO:0000256" key="4">
    <source>
        <dbReference type="ARBA" id="ARBA00022605"/>
    </source>
</evidence>
<comment type="similarity">
    <text evidence="2">Belongs to the PHP hydrolase family. HisK subfamily.</text>
</comment>
<dbReference type="EMBL" id="VSSQ01043873">
    <property type="protein sequence ID" value="MPM97621.1"/>
    <property type="molecule type" value="Genomic_DNA"/>
</dbReference>
<comment type="catalytic activity">
    <reaction evidence="7">
        <text>L-histidinol phosphate + H2O = L-histidinol + phosphate</text>
        <dbReference type="Rhea" id="RHEA:14465"/>
        <dbReference type="ChEBI" id="CHEBI:15377"/>
        <dbReference type="ChEBI" id="CHEBI:43474"/>
        <dbReference type="ChEBI" id="CHEBI:57699"/>
        <dbReference type="ChEBI" id="CHEBI:57980"/>
        <dbReference type="EC" id="3.1.3.15"/>
    </reaction>
</comment>
<keyword evidence="4" id="KW-0028">Amino-acid biosynthesis</keyword>
<feature type="domain" description="Polymerase/histidinol phosphatase N-terminal" evidence="8">
    <location>
        <begin position="2"/>
        <end position="84"/>
    </location>
</feature>
<name>A0A645E864_9ZZZZ</name>
<evidence type="ECO:0000256" key="7">
    <source>
        <dbReference type="ARBA" id="ARBA00049158"/>
    </source>
</evidence>
<accession>A0A645E864</accession>
<dbReference type="InterPro" id="IPR003141">
    <property type="entry name" value="Pol/His_phosphatase_N"/>
</dbReference>
<dbReference type="Pfam" id="PF02811">
    <property type="entry name" value="PHP"/>
    <property type="match status" value="1"/>
</dbReference>
<evidence type="ECO:0000256" key="2">
    <source>
        <dbReference type="ARBA" id="ARBA00009152"/>
    </source>
</evidence>
<evidence type="ECO:0000256" key="5">
    <source>
        <dbReference type="ARBA" id="ARBA00022801"/>
    </source>
</evidence>
<dbReference type="InterPro" id="IPR016195">
    <property type="entry name" value="Pol/histidinol_Pase-like"/>
</dbReference>
<dbReference type="AlphaFoldDB" id="A0A645E864"/>
<dbReference type="InterPro" id="IPR004013">
    <property type="entry name" value="PHP_dom"/>
</dbReference>
<dbReference type="PANTHER" id="PTHR21039">
    <property type="entry name" value="HISTIDINOL PHOSPHATASE-RELATED"/>
    <property type="match status" value="1"/>
</dbReference>
<dbReference type="Gene3D" id="3.20.20.140">
    <property type="entry name" value="Metal-dependent hydrolases"/>
    <property type="match status" value="1"/>
</dbReference>
<comment type="pathway">
    <text evidence="1">Amino-acid biosynthesis; L-histidine biosynthesis; L-histidine from 5-phospho-alpha-D-ribose 1-diphosphate: step 8/9.</text>
</comment>
<dbReference type="InterPro" id="IPR010140">
    <property type="entry name" value="Histidinol_P_phosphatase_HisJ"/>
</dbReference>
<evidence type="ECO:0000256" key="1">
    <source>
        <dbReference type="ARBA" id="ARBA00004970"/>
    </source>
</evidence>
<dbReference type="SUPFAM" id="SSF89550">
    <property type="entry name" value="PHP domain-like"/>
    <property type="match status" value="1"/>
</dbReference>
<dbReference type="GO" id="GO:0000105">
    <property type="term" value="P:L-histidine biosynthetic process"/>
    <property type="evidence" value="ECO:0007669"/>
    <property type="project" value="UniProtKB-UniPathway"/>
</dbReference>
<evidence type="ECO:0000313" key="9">
    <source>
        <dbReference type="EMBL" id="MPM97621.1"/>
    </source>
</evidence>
<keyword evidence="6" id="KW-0368">Histidine biosynthesis</keyword>